<dbReference type="GO" id="GO:0006310">
    <property type="term" value="P:DNA recombination"/>
    <property type="evidence" value="ECO:0007669"/>
    <property type="project" value="UniProtKB-KW"/>
</dbReference>
<dbReference type="SUPFAM" id="SSF56349">
    <property type="entry name" value="DNA breaking-rejoining enzymes"/>
    <property type="match status" value="1"/>
</dbReference>
<dbReference type="PANTHER" id="PTHR30349">
    <property type="entry name" value="PHAGE INTEGRASE-RELATED"/>
    <property type="match status" value="1"/>
</dbReference>
<feature type="domain" description="Core-binding (CB)" evidence="8">
    <location>
        <begin position="62"/>
        <end position="145"/>
    </location>
</feature>
<keyword evidence="3" id="KW-0229">DNA integration</keyword>
<keyword evidence="5" id="KW-0233">DNA recombination</keyword>
<protein>
    <submittedName>
        <fullName evidence="9">Site-specific recombinase XerD</fullName>
    </submittedName>
</protein>
<dbReference type="PROSITE" id="PS51900">
    <property type="entry name" value="CB"/>
    <property type="match status" value="1"/>
</dbReference>
<dbReference type="Proteomes" id="UP000182135">
    <property type="component" value="Unassembled WGS sequence"/>
</dbReference>
<dbReference type="EMBL" id="FOOE01000037">
    <property type="protein sequence ID" value="SFG24341.1"/>
    <property type="molecule type" value="Genomic_DNA"/>
</dbReference>
<evidence type="ECO:0000256" key="6">
    <source>
        <dbReference type="PROSITE-ProRule" id="PRU01248"/>
    </source>
</evidence>
<dbReference type="Pfam" id="PF14657">
    <property type="entry name" value="Arm-DNA-bind_4"/>
    <property type="match status" value="1"/>
</dbReference>
<dbReference type="CDD" id="cd01189">
    <property type="entry name" value="INT_ICEBs1_C_like"/>
    <property type="match status" value="1"/>
</dbReference>
<dbReference type="Gene3D" id="1.10.443.10">
    <property type="entry name" value="Intergrase catalytic core"/>
    <property type="match status" value="1"/>
</dbReference>
<comment type="similarity">
    <text evidence="2">Belongs to the 'phage' integrase family.</text>
</comment>
<evidence type="ECO:0000256" key="5">
    <source>
        <dbReference type="ARBA" id="ARBA00023172"/>
    </source>
</evidence>
<feature type="domain" description="Tyr recombinase" evidence="7">
    <location>
        <begin position="166"/>
        <end position="358"/>
    </location>
</feature>
<dbReference type="InterPro" id="IPR013762">
    <property type="entry name" value="Integrase-like_cat_sf"/>
</dbReference>
<evidence type="ECO:0000313" key="9">
    <source>
        <dbReference type="EMBL" id="SFG24341.1"/>
    </source>
</evidence>
<keyword evidence="10" id="KW-1185">Reference proteome</keyword>
<dbReference type="Gene3D" id="1.10.150.130">
    <property type="match status" value="1"/>
</dbReference>
<dbReference type="InterPro" id="IPR004107">
    <property type="entry name" value="Integrase_SAM-like_N"/>
</dbReference>
<dbReference type="STRING" id="1529.SAMN04487885_13721"/>
<dbReference type="AlphaFoldDB" id="A0A1I2QFI4"/>
<dbReference type="GO" id="GO:0015074">
    <property type="term" value="P:DNA integration"/>
    <property type="evidence" value="ECO:0007669"/>
    <property type="project" value="UniProtKB-KW"/>
</dbReference>
<dbReference type="RefSeq" id="WP_027639268.1">
    <property type="nucleotide sequence ID" value="NZ_FOOE01000037.1"/>
</dbReference>
<dbReference type="eggNOG" id="COG0582">
    <property type="taxonomic scope" value="Bacteria"/>
</dbReference>
<accession>A0A1I2QFI4</accession>
<dbReference type="InterPro" id="IPR010998">
    <property type="entry name" value="Integrase_recombinase_N"/>
</dbReference>
<keyword evidence="4 6" id="KW-0238">DNA-binding</keyword>
<evidence type="ECO:0000256" key="2">
    <source>
        <dbReference type="ARBA" id="ARBA00008857"/>
    </source>
</evidence>
<gene>
    <name evidence="9" type="ORF">SAMN04487885_13721</name>
</gene>
<dbReference type="PANTHER" id="PTHR30349:SF64">
    <property type="entry name" value="PROPHAGE INTEGRASE INTD-RELATED"/>
    <property type="match status" value="1"/>
</dbReference>
<dbReference type="Pfam" id="PF00589">
    <property type="entry name" value="Phage_integrase"/>
    <property type="match status" value="1"/>
</dbReference>
<evidence type="ECO:0000313" key="10">
    <source>
        <dbReference type="Proteomes" id="UP000182135"/>
    </source>
</evidence>
<dbReference type="InterPro" id="IPR011010">
    <property type="entry name" value="DNA_brk_join_enz"/>
</dbReference>
<evidence type="ECO:0000256" key="4">
    <source>
        <dbReference type="ARBA" id="ARBA00023125"/>
    </source>
</evidence>
<proteinExistence type="inferred from homology"/>
<dbReference type="InterPro" id="IPR050090">
    <property type="entry name" value="Tyrosine_recombinase_XerCD"/>
</dbReference>
<dbReference type="InterPro" id="IPR002104">
    <property type="entry name" value="Integrase_catalytic"/>
</dbReference>
<dbReference type="GO" id="GO:0003677">
    <property type="term" value="F:DNA binding"/>
    <property type="evidence" value="ECO:0007669"/>
    <property type="project" value="UniProtKB-UniRule"/>
</dbReference>
<dbReference type="InterPro" id="IPR028259">
    <property type="entry name" value="AP2-like_int_N"/>
</dbReference>
<reference evidence="9 10" key="1">
    <citation type="submission" date="2016-10" db="EMBL/GenBank/DDBJ databases">
        <authorList>
            <person name="de Groot N.N."/>
        </authorList>
    </citation>
    <scope>NUCLEOTIDE SEQUENCE [LARGE SCALE GENOMIC DNA]</scope>
    <source>
        <strain evidence="9 10">NLAE-zl-G419</strain>
    </source>
</reference>
<dbReference type="PROSITE" id="PS51898">
    <property type="entry name" value="TYR_RECOMBINASE"/>
    <property type="match status" value="1"/>
</dbReference>
<dbReference type="Pfam" id="PF14659">
    <property type="entry name" value="Phage_int_SAM_3"/>
    <property type="match status" value="1"/>
</dbReference>
<evidence type="ECO:0000256" key="1">
    <source>
        <dbReference type="ARBA" id="ARBA00003283"/>
    </source>
</evidence>
<evidence type="ECO:0000259" key="8">
    <source>
        <dbReference type="PROSITE" id="PS51900"/>
    </source>
</evidence>
<sequence>MARIVDRNGKYKVIIELGRDPKTGKRIRHTKEGFKTKKEAKTYATIKENELLSGTFSMSNKILLENFISEWYDRQIKDSYATNTVTGYNTRIKQHIIPYMGKIQLNKIKTTDVQEFYYNLIDNGLKPISAKRVILSLKKCLAYAQKLGLISNNPCDIEYIKDSKGDKLKVWTEEQLIYFLDEIKEDYLYTPIMLAAFTGMRIGELCGLQWSNIDFDNNKILIAKQVINDKLSKKIYLTEILKTSTSLRFITIPNFLKEYLSSLCPDDKDSFVILSRNDELCNPRNLSMNFTKKVSKFKDLPQISFHDLRHTHATILLKHGENIKVISERLGHSSIKTTLDTYSHVLPSMEEHTALLLDNIFINKLDLNPKGTI</sequence>
<evidence type="ECO:0000256" key="3">
    <source>
        <dbReference type="ARBA" id="ARBA00022908"/>
    </source>
</evidence>
<name>A0A1I2QFI4_9CLOT</name>
<evidence type="ECO:0000259" key="7">
    <source>
        <dbReference type="PROSITE" id="PS51898"/>
    </source>
</evidence>
<dbReference type="InterPro" id="IPR044068">
    <property type="entry name" value="CB"/>
</dbReference>
<organism evidence="9 10">
    <name type="scientific">Clostridium cadaveris</name>
    <dbReference type="NCBI Taxonomy" id="1529"/>
    <lineage>
        <taxon>Bacteria</taxon>
        <taxon>Bacillati</taxon>
        <taxon>Bacillota</taxon>
        <taxon>Clostridia</taxon>
        <taxon>Eubacteriales</taxon>
        <taxon>Clostridiaceae</taxon>
        <taxon>Clostridium</taxon>
    </lineage>
</organism>
<comment type="function">
    <text evidence="1">Site-specific tyrosine recombinase, which acts by catalyzing the cutting and rejoining of the recombining DNA molecules.</text>
</comment>